<dbReference type="AlphaFoldDB" id="A0A1I7ZJG2"/>
<dbReference type="InterPro" id="IPR000626">
    <property type="entry name" value="Ubiquitin-like_dom"/>
</dbReference>
<evidence type="ECO:0000313" key="2">
    <source>
        <dbReference type="Proteomes" id="UP000095287"/>
    </source>
</evidence>
<dbReference type="Gene3D" id="3.10.20.90">
    <property type="entry name" value="Phosphatidylinositol 3-kinase Catalytic Subunit, Chain A, domain 1"/>
    <property type="match status" value="1"/>
</dbReference>
<name>A0A1I7ZJG2_9BILA</name>
<evidence type="ECO:0000259" key="1">
    <source>
        <dbReference type="PROSITE" id="PS50053"/>
    </source>
</evidence>
<organism evidence="2 3">
    <name type="scientific">Steinernema glaseri</name>
    <dbReference type="NCBI Taxonomy" id="37863"/>
    <lineage>
        <taxon>Eukaryota</taxon>
        <taxon>Metazoa</taxon>
        <taxon>Ecdysozoa</taxon>
        <taxon>Nematoda</taxon>
        <taxon>Chromadorea</taxon>
        <taxon>Rhabditida</taxon>
        <taxon>Tylenchina</taxon>
        <taxon>Panagrolaimomorpha</taxon>
        <taxon>Strongyloidoidea</taxon>
        <taxon>Steinernematidae</taxon>
        <taxon>Steinernema</taxon>
    </lineage>
</organism>
<dbReference type="Pfam" id="PF00240">
    <property type="entry name" value="ubiquitin"/>
    <property type="match status" value="1"/>
</dbReference>
<proteinExistence type="predicted"/>
<dbReference type="InterPro" id="IPR029071">
    <property type="entry name" value="Ubiquitin-like_domsf"/>
</dbReference>
<reference evidence="3" key="1">
    <citation type="submission" date="2016-11" db="UniProtKB">
        <authorList>
            <consortium name="WormBaseParasite"/>
        </authorList>
    </citation>
    <scope>IDENTIFICATION</scope>
</reference>
<protein>
    <submittedName>
        <fullName evidence="3">Ubiquitin-like domain-containing protein</fullName>
    </submittedName>
</protein>
<keyword evidence="2" id="KW-1185">Reference proteome</keyword>
<sequence length="131" mass="15044">MVTLGILRFARDLRIEPITRGETWSVSRISHPRIPIALSSLLTMLLKAIVYNKSRQYAGHTVLIKAEPFDTVFRLKEKIEEQTKIPTDIQHLMFGIDVPDNDRTVQQMNLQDGYTIYSTPTYVEVPSMPNL</sequence>
<dbReference type="PROSITE" id="PS50053">
    <property type="entry name" value="UBIQUITIN_2"/>
    <property type="match status" value="1"/>
</dbReference>
<dbReference type="Proteomes" id="UP000095287">
    <property type="component" value="Unplaced"/>
</dbReference>
<dbReference type="SUPFAM" id="SSF54236">
    <property type="entry name" value="Ubiquitin-like"/>
    <property type="match status" value="1"/>
</dbReference>
<feature type="domain" description="Ubiquitin-like" evidence="1">
    <location>
        <begin position="42"/>
        <end position="117"/>
    </location>
</feature>
<accession>A0A1I7ZJG2</accession>
<evidence type="ECO:0000313" key="3">
    <source>
        <dbReference type="WBParaSite" id="L893_g26796.t1"/>
    </source>
</evidence>
<dbReference type="WBParaSite" id="L893_g26796.t1">
    <property type="protein sequence ID" value="L893_g26796.t1"/>
    <property type="gene ID" value="L893_g26796"/>
</dbReference>
<dbReference type="CDD" id="cd17039">
    <property type="entry name" value="Ubl_ubiquitin_like"/>
    <property type="match status" value="1"/>
</dbReference>